<accession>A0A5C6CR01</accession>
<feature type="binding site" description="covalent" evidence="13">
    <location>
        <position position="259"/>
    </location>
    <ligand>
        <name>heme c</name>
        <dbReference type="ChEBI" id="CHEBI:61717"/>
        <label>2</label>
    </ligand>
</feature>
<comment type="subcellular location">
    <subcellularLocation>
        <location evidence="1">Periplasm</location>
    </subcellularLocation>
</comment>
<dbReference type="GO" id="GO:0004130">
    <property type="term" value="F:cytochrome-c peroxidase activity"/>
    <property type="evidence" value="ECO:0007669"/>
    <property type="project" value="TreeGrafter"/>
</dbReference>
<dbReference type="GO" id="GO:0046872">
    <property type="term" value="F:metal ion binding"/>
    <property type="evidence" value="ECO:0007669"/>
    <property type="project" value="UniProtKB-KW"/>
</dbReference>
<feature type="binding site" description="covalent" evidence="13">
    <location>
        <position position="262"/>
    </location>
    <ligand>
        <name>heme c</name>
        <dbReference type="ChEBI" id="CHEBI:61717"/>
        <label>2</label>
    </ligand>
</feature>
<gene>
    <name evidence="16" type="primary">ccp_2</name>
    <name evidence="16" type="ORF">Pla144_31810</name>
</gene>
<feature type="binding site" description="axial binding residue" evidence="14">
    <location>
        <position position="134"/>
    </location>
    <ligand>
        <name>heme c</name>
        <dbReference type="ChEBI" id="CHEBI:61717"/>
        <label>1</label>
    </ligand>
    <ligandPart>
        <name>Fe</name>
        <dbReference type="ChEBI" id="CHEBI:18248"/>
    </ligandPart>
</feature>
<dbReference type="InterPro" id="IPR004852">
    <property type="entry name" value="Di-haem_cyt_c_peroxidsae"/>
</dbReference>
<dbReference type="GO" id="GO:0009055">
    <property type="term" value="F:electron transfer activity"/>
    <property type="evidence" value="ECO:0007669"/>
    <property type="project" value="InterPro"/>
</dbReference>
<dbReference type="AlphaFoldDB" id="A0A5C6CR01"/>
<keyword evidence="8" id="KW-0249">Electron transport</keyword>
<evidence type="ECO:0000256" key="13">
    <source>
        <dbReference type="PIRSR" id="PIRSR000294-1"/>
    </source>
</evidence>
<dbReference type="Gene3D" id="1.10.760.10">
    <property type="entry name" value="Cytochrome c-like domain"/>
    <property type="match status" value="2"/>
</dbReference>
<dbReference type="EMBL" id="SJPS01000004">
    <property type="protein sequence ID" value="TWU25967.1"/>
    <property type="molecule type" value="Genomic_DNA"/>
</dbReference>
<dbReference type="PROSITE" id="PS51007">
    <property type="entry name" value="CYTC"/>
    <property type="match status" value="2"/>
</dbReference>
<dbReference type="InterPro" id="IPR036909">
    <property type="entry name" value="Cyt_c-like_dom_sf"/>
</dbReference>
<name>A0A5C6CR01_9BACT</name>
<dbReference type="Proteomes" id="UP000318437">
    <property type="component" value="Unassembled WGS sequence"/>
</dbReference>
<evidence type="ECO:0000256" key="10">
    <source>
        <dbReference type="ARBA" id="ARBA00023004"/>
    </source>
</evidence>
<feature type="binding site" description="covalent" evidence="13">
    <location>
        <position position="117"/>
    </location>
    <ligand>
        <name>heme c</name>
        <dbReference type="ChEBI" id="CHEBI:61717"/>
        <label>1</label>
    </ligand>
</feature>
<dbReference type="FunFam" id="1.10.760.10:FF:000019">
    <property type="entry name" value="Di-heme cytochrome C peroxidase"/>
    <property type="match status" value="1"/>
</dbReference>
<feature type="domain" description="Cytochrome c" evidence="15">
    <location>
        <begin position="92"/>
        <end position="200"/>
    </location>
</feature>
<sequence length="393" mass="44400">MCPNNQLRLSMLYMVLLLLISLESTVVLAKRPEPRASMSSDERSDYITELRQLYSGPPSSWPAPHVEEDVSWRELGQIPEVADPCENPRTVEKIELGRKLFFDPRLSGSGQLACASCHEPDLFWSDGRAVSFGHNRTQLTRNAPSLLHGGLRDSFFWDGRAESLEAQAEAVLTNPDEMHSSAEKITQNLSSLPDYTEQFEKVFGIGTPTMEKVKQALAAFERTLVGGQSHFDQFLKGRSEALTDSELAGLHLFRTDARCMNCHHGPLLTDDQFHHIGLSNYGTRFEDLGRYKVTKDPKDVGAFRTPSLRNVGRTAPYMHSGMFTLEEVLTLYNAGMPSLRRRRDQQEDPLFPTKSSRIKPLHLNEQDLQDLEAFLHSLSEPQHRIEPPPLPTF</sequence>
<keyword evidence="10 14" id="KW-0408">Iron</keyword>
<dbReference type="GO" id="GO:0042597">
    <property type="term" value="C:periplasmic space"/>
    <property type="evidence" value="ECO:0007669"/>
    <property type="project" value="UniProtKB-SubCell"/>
</dbReference>
<evidence type="ECO:0000256" key="5">
    <source>
        <dbReference type="ARBA" id="ARBA00022723"/>
    </source>
</evidence>
<evidence type="ECO:0000259" key="15">
    <source>
        <dbReference type="PROSITE" id="PS51007"/>
    </source>
</evidence>
<evidence type="ECO:0000313" key="17">
    <source>
        <dbReference type="Proteomes" id="UP000318437"/>
    </source>
</evidence>
<keyword evidence="9 16" id="KW-0560">Oxidoreductase</keyword>
<dbReference type="GO" id="GO:0020037">
    <property type="term" value="F:heme binding"/>
    <property type="evidence" value="ECO:0007669"/>
    <property type="project" value="InterPro"/>
</dbReference>
<evidence type="ECO:0000256" key="9">
    <source>
        <dbReference type="ARBA" id="ARBA00023002"/>
    </source>
</evidence>
<comment type="cofactor">
    <cofactor evidence="13">
        <name>heme</name>
        <dbReference type="ChEBI" id="CHEBI:30413"/>
    </cofactor>
    <text evidence="13">Binds 2 heme groups.</text>
</comment>
<feature type="binding site" description="covalent" evidence="13">
    <location>
        <position position="114"/>
    </location>
    <ligand>
        <name>heme c</name>
        <dbReference type="ChEBI" id="CHEBI:61717"/>
        <label>1</label>
    </ligand>
</feature>
<reference evidence="16 17" key="1">
    <citation type="submission" date="2019-02" db="EMBL/GenBank/DDBJ databases">
        <title>Deep-cultivation of Planctomycetes and their phenomic and genomic characterization uncovers novel biology.</title>
        <authorList>
            <person name="Wiegand S."/>
            <person name="Jogler M."/>
            <person name="Boedeker C."/>
            <person name="Pinto D."/>
            <person name="Vollmers J."/>
            <person name="Rivas-Marin E."/>
            <person name="Kohn T."/>
            <person name="Peeters S.H."/>
            <person name="Heuer A."/>
            <person name="Rast P."/>
            <person name="Oberbeckmann S."/>
            <person name="Bunk B."/>
            <person name="Jeske O."/>
            <person name="Meyerdierks A."/>
            <person name="Storesund J.E."/>
            <person name="Kallscheuer N."/>
            <person name="Luecker S."/>
            <person name="Lage O.M."/>
            <person name="Pohl T."/>
            <person name="Merkel B.J."/>
            <person name="Hornburger P."/>
            <person name="Mueller R.-W."/>
            <person name="Bruemmer F."/>
            <person name="Labrenz M."/>
            <person name="Spormann A.M."/>
            <person name="Op Den Camp H."/>
            <person name="Overmann J."/>
            <person name="Amann R."/>
            <person name="Jetten M.S.M."/>
            <person name="Mascher T."/>
            <person name="Medema M.H."/>
            <person name="Devos D.P."/>
            <person name="Kaster A.-K."/>
            <person name="Ovreas L."/>
            <person name="Rohde M."/>
            <person name="Galperin M.Y."/>
            <person name="Jogler C."/>
        </authorList>
    </citation>
    <scope>NUCLEOTIDE SEQUENCE [LARGE SCALE GENOMIC DNA]</scope>
    <source>
        <strain evidence="16 17">Pla144</strain>
    </source>
</reference>
<dbReference type="InterPro" id="IPR009056">
    <property type="entry name" value="Cyt_c-like_dom"/>
</dbReference>
<evidence type="ECO:0000256" key="4">
    <source>
        <dbReference type="ARBA" id="ARBA00022617"/>
    </source>
</evidence>
<evidence type="ECO:0000256" key="2">
    <source>
        <dbReference type="ARBA" id="ARBA00004856"/>
    </source>
</evidence>
<protein>
    <recommendedName>
        <fullName evidence="12">Methylamine utilization protein MauG</fullName>
    </recommendedName>
</protein>
<organism evidence="16 17">
    <name type="scientific">Bythopirellula polymerisocia</name>
    <dbReference type="NCBI Taxonomy" id="2528003"/>
    <lineage>
        <taxon>Bacteria</taxon>
        <taxon>Pseudomonadati</taxon>
        <taxon>Planctomycetota</taxon>
        <taxon>Planctomycetia</taxon>
        <taxon>Pirellulales</taxon>
        <taxon>Lacipirellulaceae</taxon>
        <taxon>Bythopirellula</taxon>
    </lineage>
</organism>
<dbReference type="PANTHER" id="PTHR30600">
    <property type="entry name" value="CYTOCHROME C PEROXIDASE-RELATED"/>
    <property type="match status" value="1"/>
</dbReference>
<keyword evidence="16" id="KW-0575">Peroxidase</keyword>
<comment type="PTM">
    <text evidence="13">Binds 2 heme groups per subunit.</text>
</comment>
<evidence type="ECO:0000256" key="7">
    <source>
        <dbReference type="ARBA" id="ARBA00022764"/>
    </source>
</evidence>
<dbReference type="InterPro" id="IPR026259">
    <property type="entry name" value="MauG/Cytc_peroxidase"/>
</dbReference>
<evidence type="ECO:0000256" key="14">
    <source>
        <dbReference type="PIRSR" id="PIRSR000294-2"/>
    </source>
</evidence>
<evidence type="ECO:0000256" key="3">
    <source>
        <dbReference type="ARBA" id="ARBA00022448"/>
    </source>
</evidence>
<dbReference type="PANTHER" id="PTHR30600:SF10">
    <property type="entry name" value="BLL6722 PROTEIN"/>
    <property type="match status" value="1"/>
</dbReference>
<evidence type="ECO:0000256" key="8">
    <source>
        <dbReference type="ARBA" id="ARBA00022982"/>
    </source>
</evidence>
<keyword evidence="5 14" id="KW-0479">Metal-binding</keyword>
<evidence type="ECO:0000256" key="11">
    <source>
        <dbReference type="ARBA" id="ARBA00058991"/>
    </source>
</evidence>
<keyword evidence="4 13" id="KW-0349">Heme</keyword>
<dbReference type="Pfam" id="PF03150">
    <property type="entry name" value="CCP_MauG"/>
    <property type="match status" value="1"/>
</dbReference>
<dbReference type="PIRSF" id="PIRSF000294">
    <property type="entry name" value="Cytochrome-c_peroxidase"/>
    <property type="match status" value="1"/>
</dbReference>
<comment type="pathway">
    <text evidence="2">One-carbon metabolism; methylamine degradation.</text>
</comment>
<dbReference type="SUPFAM" id="SSF46626">
    <property type="entry name" value="Cytochrome c"/>
    <property type="match status" value="2"/>
</dbReference>
<evidence type="ECO:0000256" key="6">
    <source>
        <dbReference type="ARBA" id="ARBA00022729"/>
    </source>
</evidence>
<proteinExistence type="predicted"/>
<evidence type="ECO:0000313" key="16">
    <source>
        <dbReference type="EMBL" id="TWU25967.1"/>
    </source>
</evidence>
<keyword evidence="6" id="KW-0732">Signal</keyword>
<evidence type="ECO:0000256" key="1">
    <source>
        <dbReference type="ARBA" id="ARBA00004418"/>
    </source>
</evidence>
<feature type="domain" description="Cytochrome c" evidence="15">
    <location>
        <begin position="244"/>
        <end position="379"/>
    </location>
</feature>
<dbReference type="InterPro" id="IPR051395">
    <property type="entry name" value="Cytochrome_c_Peroxidase/MauG"/>
</dbReference>
<feature type="binding site" description="axial binding residue" evidence="14">
    <location>
        <position position="263"/>
    </location>
    <ligand>
        <name>heme c</name>
        <dbReference type="ChEBI" id="CHEBI:61717"/>
        <label>2</label>
    </ligand>
    <ligandPart>
        <name>Fe</name>
        <dbReference type="ChEBI" id="CHEBI:18248"/>
    </ligandPart>
</feature>
<feature type="binding site" description="axial binding residue" evidence="14">
    <location>
        <position position="118"/>
    </location>
    <ligand>
        <name>heme c</name>
        <dbReference type="ChEBI" id="CHEBI:61717"/>
        <label>1</label>
    </ligand>
    <ligandPart>
        <name>Fe</name>
        <dbReference type="ChEBI" id="CHEBI:18248"/>
    </ligandPart>
</feature>
<evidence type="ECO:0000256" key="12">
    <source>
        <dbReference type="ARBA" id="ARBA00073576"/>
    </source>
</evidence>
<comment type="caution">
    <text evidence="16">The sequence shown here is derived from an EMBL/GenBank/DDBJ whole genome shotgun (WGS) entry which is preliminary data.</text>
</comment>
<keyword evidence="7" id="KW-0574">Periplasm</keyword>
<keyword evidence="3" id="KW-0813">Transport</keyword>
<keyword evidence="17" id="KW-1185">Reference proteome</keyword>
<comment type="function">
    <text evidence="11">Involved in methylamine metabolism. Essential for the maturation of the beta subunit of MADH, presumably via a step in the biosynthesis of tryptophan tryptophylquinone (TTQ), the cofactor of MADH.</text>
</comment>